<sequence length="114" mass="12374">MGITCVVRLNEQCYVRKKFTHAGLNHVDLIFPDGSICTREIGAVAVHCKAGLGRTGTMIAAFLILRYKFTAAEAIAWCRLCCPGSIVGAQQHFLALKEDALTTLRVGCSDSTAW</sequence>
<keyword evidence="3" id="KW-0378">Hydrolase</keyword>
<evidence type="ECO:0000313" key="6">
    <source>
        <dbReference type="EMBL" id="KAF0745090.1"/>
    </source>
</evidence>
<comment type="similarity">
    <text evidence="1">Belongs to the protein-tyrosine phosphatase family. Non-receptor class CDC14 subfamily.</text>
</comment>
<dbReference type="AlphaFoldDB" id="A0A6G0XX29"/>
<gene>
    <name evidence="6" type="ORF">Ae201684_000661</name>
</gene>
<feature type="domain" description="Tyrosine specific protein phosphatases" evidence="5">
    <location>
        <begin position="44"/>
        <end position="93"/>
    </location>
</feature>
<protein>
    <recommendedName>
        <fullName evidence="2">protein-tyrosine-phosphatase</fullName>
        <ecNumber evidence="2">3.1.3.48</ecNumber>
    </recommendedName>
</protein>
<evidence type="ECO:0000256" key="4">
    <source>
        <dbReference type="ARBA" id="ARBA00022912"/>
    </source>
</evidence>
<comment type="caution">
    <text evidence="6">The sequence shown here is derived from an EMBL/GenBank/DDBJ whole genome shotgun (WGS) entry which is preliminary data.</text>
</comment>
<evidence type="ECO:0000256" key="1">
    <source>
        <dbReference type="ARBA" id="ARBA00007315"/>
    </source>
</evidence>
<dbReference type="EMBL" id="VJMJ01000003">
    <property type="protein sequence ID" value="KAF0745090.1"/>
    <property type="molecule type" value="Genomic_DNA"/>
</dbReference>
<accession>A0A6G0XX29</accession>
<dbReference type="PROSITE" id="PS00383">
    <property type="entry name" value="TYR_PHOSPHATASE_1"/>
    <property type="match status" value="1"/>
</dbReference>
<dbReference type="InterPro" id="IPR016130">
    <property type="entry name" value="Tyr_Pase_AS"/>
</dbReference>
<dbReference type="InterPro" id="IPR000340">
    <property type="entry name" value="Dual-sp_phosphatase_cat-dom"/>
</dbReference>
<dbReference type="EC" id="3.1.3.48" evidence="2"/>
<dbReference type="InterPro" id="IPR050561">
    <property type="entry name" value="PTP"/>
</dbReference>
<dbReference type="InterPro" id="IPR029021">
    <property type="entry name" value="Prot-tyrosine_phosphatase-like"/>
</dbReference>
<dbReference type="SUPFAM" id="SSF52799">
    <property type="entry name" value="(Phosphotyrosine protein) phosphatases II"/>
    <property type="match status" value="1"/>
</dbReference>
<dbReference type="Pfam" id="PF00782">
    <property type="entry name" value="DSPc"/>
    <property type="match status" value="1"/>
</dbReference>
<dbReference type="FunFam" id="3.90.190.10:FF:000006">
    <property type="entry name" value="Dual specificity protein phosphatase CDC14B"/>
    <property type="match status" value="1"/>
</dbReference>
<proteinExistence type="inferred from homology"/>
<keyword evidence="7" id="KW-1185">Reference proteome</keyword>
<dbReference type="Proteomes" id="UP000481153">
    <property type="component" value="Unassembled WGS sequence"/>
</dbReference>
<dbReference type="InterPro" id="IPR000387">
    <property type="entry name" value="Tyr_Pase_dom"/>
</dbReference>
<evidence type="ECO:0000259" key="5">
    <source>
        <dbReference type="PROSITE" id="PS50056"/>
    </source>
</evidence>
<evidence type="ECO:0000256" key="3">
    <source>
        <dbReference type="ARBA" id="ARBA00022801"/>
    </source>
</evidence>
<name>A0A6G0XX29_9STRA</name>
<keyword evidence="4" id="KW-0904">Protein phosphatase</keyword>
<evidence type="ECO:0000313" key="7">
    <source>
        <dbReference type="Proteomes" id="UP000481153"/>
    </source>
</evidence>
<dbReference type="VEuPathDB" id="FungiDB:AeMF1_003117"/>
<reference evidence="6 7" key="1">
    <citation type="submission" date="2019-07" db="EMBL/GenBank/DDBJ databases">
        <title>Genomics analysis of Aphanomyces spp. identifies a new class of oomycete effector associated with host adaptation.</title>
        <authorList>
            <person name="Gaulin E."/>
        </authorList>
    </citation>
    <scope>NUCLEOTIDE SEQUENCE [LARGE SCALE GENOMIC DNA]</scope>
    <source>
        <strain evidence="6 7">ATCC 201684</strain>
    </source>
</reference>
<dbReference type="Gene3D" id="3.90.190.10">
    <property type="entry name" value="Protein tyrosine phosphatase superfamily"/>
    <property type="match status" value="1"/>
</dbReference>
<dbReference type="PANTHER" id="PTHR23339">
    <property type="entry name" value="TYROSINE SPECIFIC PROTEIN PHOSPHATASE AND DUAL SPECIFICITY PROTEIN PHOSPHATASE"/>
    <property type="match status" value="1"/>
</dbReference>
<organism evidence="6 7">
    <name type="scientific">Aphanomyces euteiches</name>
    <dbReference type="NCBI Taxonomy" id="100861"/>
    <lineage>
        <taxon>Eukaryota</taxon>
        <taxon>Sar</taxon>
        <taxon>Stramenopiles</taxon>
        <taxon>Oomycota</taxon>
        <taxon>Saprolegniomycetes</taxon>
        <taxon>Saprolegniales</taxon>
        <taxon>Verrucalvaceae</taxon>
        <taxon>Aphanomyces</taxon>
    </lineage>
</organism>
<dbReference type="GO" id="GO:0004725">
    <property type="term" value="F:protein tyrosine phosphatase activity"/>
    <property type="evidence" value="ECO:0007669"/>
    <property type="project" value="UniProtKB-EC"/>
</dbReference>
<evidence type="ECO:0000256" key="2">
    <source>
        <dbReference type="ARBA" id="ARBA00013064"/>
    </source>
</evidence>
<dbReference type="PROSITE" id="PS50056">
    <property type="entry name" value="TYR_PHOSPHATASE_2"/>
    <property type="match status" value="1"/>
</dbReference>